<dbReference type="SMART" id="SM00387">
    <property type="entry name" value="HATPase_c"/>
    <property type="match status" value="1"/>
</dbReference>
<name>A0ABP6L142_9ACTN</name>
<dbReference type="RefSeq" id="WP_290704589.1">
    <property type="nucleotide sequence ID" value="NZ_BAAAVS010000011.1"/>
</dbReference>
<evidence type="ECO:0000259" key="13">
    <source>
        <dbReference type="PROSITE" id="PS50885"/>
    </source>
</evidence>
<evidence type="ECO:0000256" key="7">
    <source>
        <dbReference type="ARBA" id="ARBA00022777"/>
    </source>
</evidence>
<dbReference type="Pfam" id="PF00672">
    <property type="entry name" value="HAMP"/>
    <property type="match status" value="1"/>
</dbReference>
<dbReference type="Gene3D" id="6.10.340.10">
    <property type="match status" value="1"/>
</dbReference>
<evidence type="ECO:0000259" key="12">
    <source>
        <dbReference type="PROSITE" id="PS50109"/>
    </source>
</evidence>
<dbReference type="InterPro" id="IPR003594">
    <property type="entry name" value="HATPase_dom"/>
</dbReference>
<dbReference type="SUPFAM" id="SSF55874">
    <property type="entry name" value="ATPase domain of HSP90 chaperone/DNA topoisomerase II/histidine kinase"/>
    <property type="match status" value="1"/>
</dbReference>
<evidence type="ECO:0000256" key="6">
    <source>
        <dbReference type="ARBA" id="ARBA00022692"/>
    </source>
</evidence>
<evidence type="ECO:0000256" key="1">
    <source>
        <dbReference type="ARBA" id="ARBA00000085"/>
    </source>
</evidence>
<keyword evidence="5" id="KW-0808">Transferase</keyword>
<dbReference type="InterPro" id="IPR036890">
    <property type="entry name" value="HATPase_C_sf"/>
</dbReference>
<keyword evidence="4" id="KW-0597">Phosphoprotein</keyword>
<dbReference type="CDD" id="cd00082">
    <property type="entry name" value="HisKA"/>
    <property type="match status" value="1"/>
</dbReference>
<reference evidence="15" key="1">
    <citation type="journal article" date="2019" name="Int. J. Syst. Evol. Microbiol.">
        <title>The Global Catalogue of Microorganisms (GCM) 10K type strain sequencing project: providing services to taxonomists for standard genome sequencing and annotation.</title>
        <authorList>
            <consortium name="The Broad Institute Genomics Platform"/>
            <consortium name="The Broad Institute Genome Sequencing Center for Infectious Disease"/>
            <person name="Wu L."/>
            <person name="Ma J."/>
        </authorList>
    </citation>
    <scope>NUCLEOTIDE SEQUENCE [LARGE SCALE GENOMIC DNA]</scope>
    <source>
        <strain evidence="15">JCM 14234</strain>
    </source>
</reference>
<evidence type="ECO:0000313" key="14">
    <source>
        <dbReference type="EMBL" id="GAA3027601.1"/>
    </source>
</evidence>
<accession>A0ABP6L142</accession>
<organism evidence="14 15">
    <name type="scientific">Gordonia defluvii</name>
    <dbReference type="NCBI Taxonomy" id="283718"/>
    <lineage>
        <taxon>Bacteria</taxon>
        <taxon>Bacillati</taxon>
        <taxon>Actinomycetota</taxon>
        <taxon>Actinomycetes</taxon>
        <taxon>Mycobacteriales</taxon>
        <taxon>Gordoniaceae</taxon>
        <taxon>Gordonia</taxon>
    </lineage>
</organism>
<dbReference type="EC" id="2.7.13.3" evidence="3"/>
<evidence type="ECO:0000256" key="10">
    <source>
        <dbReference type="ARBA" id="ARBA00023136"/>
    </source>
</evidence>
<dbReference type="InterPro" id="IPR005467">
    <property type="entry name" value="His_kinase_dom"/>
</dbReference>
<evidence type="ECO:0000256" key="2">
    <source>
        <dbReference type="ARBA" id="ARBA00004236"/>
    </source>
</evidence>
<dbReference type="Proteomes" id="UP001501035">
    <property type="component" value="Unassembled WGS sequence"/>
</dbReference>
<dbReference type="Gene3D" id="1.10.287.130">
    <property type="match status" value="1"/>
</dbReference>
<dbReference type="GO" id="GO:0016301">
    <property type="term" value="F:kinase activity"/>
    <property type="evidence" value="ECO:0007669"/>
    <property type="project" value="UniProtKB-KW"/>
</dbReference>
<proteinExistence type="predicted"/>
<dbReference type="InterPro" id="IPR003661">
    <property type="entry name" value="HisK_dim/P_dom"/>
</dbReference>
<dbReference type="PANTHER" id="PTHR45436">
    <property type="entry name" value="SENSOR HISTIDINE KINASE YKOH"/>
    <property type="match status" value="1"/>
</dbReference>
<evidence type="ECO:0000256" key="9">
    <source>
        <dbReference type="ARBA" id="ARBA00023012"/>
    </source>
</evidence>
<dbReference type="SUPFAM" id="SSF47384">
    <property type="entry name" value="Homodimeric domain of signal transducing histidine kinase"/>
    <property type="match status" value="1"/>
</dbReference>
<dbReference type="PROSITE" id="PS50885">
    <property type="entry name" value="HAMP"/>
    <property type="match status" value="1"/>
</dbReference>
<dbReference type="SUPFAM" id="SSF158472">
    <property type="entry name" value="HAMP domain-like"/>
    <property type="match status" value="1"/>
</dbReference>
<evidence type="ECO:0000256" key="4">
    <source>
        <dbReference type="ARBA" id="ARBA00022553"/>
    </source>
</evidence>
<feature type="domain" description="HAMP" evidence="13">
    <location>
        <begin position="177"/>
        <end position="230"/>
    </location>
</feature>
<protein>
    <recommendedName>
        <fullName evidence="3">histidine kinase</fullName>
        <ecNumber evidence="3">2.7.13.3</ecNumber>
    </recommendedName>
</protein>
<dbReference type="PRINTS" id="PR00344">
    <property type="entry name" value="BCTRLSENSOR"/>
</dbReference>
<keyword evidence="9" id="KW-0902">Two-component regulatory system</keyword>
<dbReference type="InterPro" id="IPR036097">
    <property type="entry name" value="HisK_dim/P_sf"/>
</dbReference>
<dbReference type="SMART" id="SM00304">
    <property type="entry name" value="HAMP"/>
    <property type="match status" value="1"/>
</dbReference>
<dbReference type="Pfam" id="PF02518">
    <property type="entry name" value="HATPase_c"/>
    <property type="match status" value="1"/>
</dbReference>
<dbReference type="CDD" id="cd00075">
    <property type="entry name" value="HATPase"/>
    <property type="match status" value="1"/>
</dbReference>
<evidence type="ECO:0000313" key="15">
    <source>
        <dbReference type="Proteomes" id="UP001501035"/>
    </source>
</evidence>
<sequence length="471" mass="49895">MSRFPLRVSLVALSTLLVAIGLTFSGVLVSGAMSDDLYRRVDGQLQQAVETWARPHDPNVVDQQGPASARRPPSTFYVRIALGDGVMVRNNDSGFEPDVSMVEDNAAEHFGPVTVPSVDPKGPDWRVIKSSNPDGESIVAVPLTMLHATLTRLRLLQAGVGAVVVLVIGVLSYLLVRTSLRPLRRVEETAHAIADGHLDERVPQSPPRTEVGSLAASLNKMLAQIQHAFDSTEASEQQARASEQKMRRFIADAGHELRTPLTSIKGFAELYQQGAVTDADDAFRRVNDEATRMSLLVSDLLMLAHLDAARPVEKAPVLVDALAIEAVHAAQAAAPDRSIGLDLPAGPSPMVIGDHPRLMQVLRNLINNAVAHTPPSASISVRVSETNSTVRMAVGDTGPGLTPQEAGRVFDRFYRGDSSRHRGAAGGGSGLGLSIVSALVAAHGGDVGVDSVPGQGATFWVDIPAAAGRAV</sequence>
<dbReference type="CDD" id="cd06225">
    <property type="entry name" value="HAMP"/>
    <property type="match status" value="1"/>
</dbReference>
<dbReference type="InterPro" id="IPR003660">
    <property type="entry name" value="HAMP_dom"/>
</dbReference>
<evidence type="ECO:0000256" key="8">
    <source>
        <dbReference type="ARBA" id="ARBA00022989"/>
    </source>
</evidence>
<keyword evidence="8 11" id="KW-1133">Transmembrane helix</keyword>
<dbReference type="SMART" id="SM00388">
    <property type="entry name" value="HisKA"/>
    <property type="match status" value="1"/>
</dbReference>
<keyword evidence="10 11" id="KW-0472">Membrane</keyword>
<keyword evidence="6 11" id="KW-0812">Transmembrane</keyword>
<dbReference type="Pfam" id="PF00512">
    <property type="entry name" value="HisKA"/>
    <property type="match status" value="1"/>
</dbReference>
<keyword evidence="15" id="KW-1185">Reference proteome</keyword>
<dbReference type="PANTHER" id="PTHR45436:SF5">
    <property type="entry name" value="SENSOR HISTIDINE KINASE TRCS"/>
    <property type="match status" value="1"/>
</dbReference>
<comment type="catalytic activity">
    <reaction evidence="1">
        <text>ATP + protein L-histidine = ADP + protein N-phospho-L-histidine.</text>
        <dbReference type="EC" id="2.7.13.3"/>
    </reaction>
</comment>
<evidence type="ECO:0000256" key="5">
    <source>
        <dbReference type="ARBA" id="ARBA00022679"/>
    </source>
</evidence>
<feature type="domain" description="Histidine kinase" evidence="12">
    <location>
        <begin position="252"/>
        <end position="467"/>
    </location>
</feature>
<feature type="transmembrane region" description="Helical" evidence="11">
    <location>
        <begin position="155"/>
        <end position="176"/>
    </location>
</feature>
<dbReference type="EMBL" id="BAAAVS010000011">
    <property type="protein sequence ID" value="GAA3027601.1"/>
    <property type="molecule type" value="Genomic_DNA"/>
</dbReference>
<keyword evidence="7 14" id="KW-0418">Kinase</keyword>
<dbReference type="InterPro" id="IPR050428">
    <property type="entry name" value="TCS_sensor_his_kinase"/>
</dbReference>
<dbReference type="PROSITE" id="PS50109">
    <property type="entry name" value="HIS_KIN"/>
    <property type="match status" value="1"/>
</dbReference>
<evidence type="ECO:0000256" key="11">
    <source>
        <dbReference type="SAM" id="Phobius"/>
    </source>
</evidence>
<gene>
    <name evidence="14" type="ORF">GCM10010528_06750</name>
</gene>
<comment type="subcellular location">
    <subcellularLocation>
        <location evidence="2">Cell membrane</location>
    </subcellularLocation>
</comment>
<evidence type="ECO:0000256" key="3">
    <source>
        <dbReference type="ARBA" id="ARBA00012438"/>
    </source>
</evidence>
<dbReference type="InterPro" id="IPR004358">
    <property type="entry name" value="Sig_transdc_His_kin-like_C"/>
</dbReference>
<dbReference type="Gene3D" id="3.30.565.10">
    <property type="entry name" value="Histidine kinase-like ATPase, C-terminal domain"/>
    <property type="match status" value="1"/>
</dbReference>
<comment type="caution">
    <text evidence="14">The sequence shown here is derived from an EMBL/GenBank/DDBJ whole genome shotgun (WGS) entry which is preliminary data.</text>
</comment>